<accession>A0A455T1T3</accession>
<dbReference type="InterPro" id="IPR036291">
    <property type="entry name" value="NAD(P)-bd_dom_sf"/>
</dbReference>
<dbReference type="UniPathway" id="UPA00193"/>
<evidence type="ECO:0000259" key="13">
    <source>
        <dbReference type="Pfam" id="PF00763"/>
    </source>
</evidence>
<dbReference type="Gene3D" id="3.40.50.720">
    <property type="entry name" value="NAD(P)-binding Rossmann-like Domain"/>
    <property type="match status" value="1"/>
</dbReference>
<comment type="subunit">
    <text evidence="2 12">Homodimer.</text>
</comment>
<evidence type="ECO:0000256" key="6">
    <source>
        <dbReference type="ARBA" id="ARBA00022801"/>
    </source>
</evidence>
<keyword evidence="8 12" id="KW-0560">Oxidoreductase</keyword>
<dbReference type="CDD" id="cd01080">
    <property type="entry name" value="NAD_bind_m-THF_DH_Cyclohyd"/>
    <property type="match status" value="1"/>
</dbReference>
<protein>
    <recommendedName>
        <fullName evidence="12">Bifunctional protein FolD</fullName>
    </recommendedName>
    <domain>
        <recommendedName>
            <fullName evidence="12">Methylenetetrahydrofolate dehydrogenase</fullName>
            <ecNumber evidence="12">1.5.1.5</ecNumber>
        </recommendedName>
    </domain>
    <domain>
        <recommendedName>
            <fullName evidence="12">Methenyltetrahydrofolate cyclohydrolase</fullName>
            <ecNumber evidence="12">3.5.4.9</ecNumber>
        </recommendedName>
    </domain>
</protein>
<dbReference type="HAMAP" id="MF_01576">
    <property type="entry name" value="THF_DHG_CYH"/>
    <property type="match status" value="1"/>
</dbReference>
<feature type="binding site" evidence="12">
    <location>
        <position position="232"/>
    </location>
    <ligand>
        <name>NADP(+)</name>
        <dbReference type="ChEBI" id="CHEBI:58349"/>
    </ligand>
</feature>
<dbReference type="Pfam" id="PF02882">
    <property type="entry name" value="THF_DHG_CYH_C"/>
    <property type="match status" value="1"/>
</dbReference>
<evidence type="ECO:0000256" key="3">
    <source>
        <dbReference type="ARBA" id="ARBA00022563"/>
    </source>
</evidence>
<evidence type="ECO:0000313" key="15">
    <source>
        <dbReference type="EMBL" id="BBH92415.1"/>
    </source>
</evidence>
<dbReference type="FunFam" id="3.40.50.10860:FF:000005">
    <property type="entry name" value="C-1-tetrahydrofolate synthase, cytoplasmic, putative"/>
    <property type="match status" value="1"/>
</dbReference>
<dbReference type="PRINTS" id="PR00085">
    <property type="entry name" value="THFDHDRGNASE"/>
</dbReference>
<dbReference type="InterPro" id="IPR020630">
    <property type="entry name" value="THF_DH/CycHdrlase_cat_dom"/>
</dbReference>
<dbReference type="PANTHER" id="PTHR48099">
    <property type="entry name" value="C-1-TETRAHYDROFOLATE SYNTHASE, CYTOPLASMIC-RELATED"/>
    <property type="match status" value="1"/>
</dbReference>
<comment type="pathway">
    <text evidence="1 12">One-carbon metabolism; tetrahydrofolate interconversion.</text>
</comment>
<name>A0A455T1T3_9CHLR</name>
<dbReference type="Pfam" id="PF00763">
    <property type="entry name" value="THF_DHG_CYH"/>
    <property type="match status" value="1"/>
</dbReference>
<feature type="binding site" evidence="12">
    <location>
        <begin position="166"/>
        <end position="168"/>
    </location>
    <ligand>
        <name>NADP(+)</name>
        <dbReference type="ChEBI" id="CHEBI:58349"/>
    </ligand>
</feature>
<comment type="similarity">
    <text evidence="12">Belongs to the tetrahydrofolate dehydrogenase/cyclohydrolase family.</text>
</comment>
<dbReference type="InterPro" id="IPR046346">
    <property type="entry name" value="Aminoacid_DH-like_N_sf"/>
</dbReference>
<evidence type="ECO:0000256" key="9">
    <source>
        <dbReference type="ARBA" id="ARBA00023102"/>
    </source>
</evidence>
<proteinExistence type="inferred from homology"/>
<dbReference type="GO" id="GO:0005829">
    <property type="term" value="C:cytosol"/>
    <property type="evidence" value="ECO:0007669"/>
    <property type="project" value="TreeGrafter"/>
</dbReference>
<keyword evidence="9 12" id="KW-0368">Histidine biosynthesis</keyword>
<dbReference type="EMBL" id="AP019377">
    <property type="protein sequence ID" value="BBH92415.1"/>
    <property type="molecule type" value="Genomic_DNA"/>
</dbReference>
<dbReference type="GO" id="GO:0000105">
    <property type="term" value="P:L-histidine biosynthetic process"/>
    <property type="evidence" value="ECO:0007669"/>
    <property type="project" value="UniProtKB-KW"/>
</dbReference>
<evidence type="ECO:0000256" key="11">
    <source>
        <dbReference type="ARBA" id="ARBA00023268"/>
    </source>
</evidence>
<dbReference type="InterPro" id="IPR020631">
    <property type="entry name" value="THF_DH/CycHdrlase_NAD-bd_dom"/>
</dbReference>
<dbReference type="GO" id="GO:0006164">
    <property type="term" value="P:purine nucleotide biosynthetic process"/>
    <property type="evidence" value="ECO:0007669"/>
    <property type="project" value="UniProtKB-KW"/>
</dbReference>
<evidence type="ECO:0000256" key="2">
    <source>
        <dbReference type="ARBA" id="ARBA00011738"/>
    </source>
</evidence>
<dbReference type="Gene3D" id="3.40.50.10860">
    <property type="entry name" value="Leucine Dehydrogenase, chain A, domain 1"/>
    <property type="match status" value="1"/>
</dbReference>
<feature type="domain" description="Tetrahydrofolate dehydrogenase/cyclohydrolase NAD(P)-binding" evidence="14">
    <location>
        <begin position="140"/>
        <end position="279"/>
    </location>
</feature>
<keyword evidence="11 12" id="KW-0511">Multifunctional enzyme</keyword>
<dbReference type="SUPFAM" id="SSF53223">
    <property type="entry name" value="Aminoacid dehydrogenase-like, N-terminal domain"/>
    <property type="match status" value="1"/>
</dbReference>
<sequence>MSATILDGRALSAAIRGELRTEVEHFRERLGYAPGLVIVRVGGDAASGVYTRAILRIAGEIGVQARVEELPALTSADELRALLLQLNEDQHTHGIIVQMPLPAHLSQKMVADTVAPAKDIDGISPGSAGNLFLGLPSFLPSTAAAVMEILDRSRIPLAGKRVVILGRSNVVGKPLALMLLQRHATVSVCHSRTRDLTALTRQADVLIAAVGRPRLVTAEMVRPGAVVIDVGINTLPEGGIVGDVDFEAVREVAAAITPTPGGVGPLTNVMLLKQCVRAAWLASGLSQELLGLSASQF</sequence>
<gene>
    <name evidence="15" type="primary">folD_1</name>
    <name evidence="12" type="synonym">folD</name>
    <name evidence="15" type="ORF">KTA_06140</name>
</gene>
<dbReference type="InterPro" id="IPR000672">
    <property type="entry name" value="THF_DH/CycHdrlase"/>
</dbReference>
<comment type="caution">
    <text evidence="12">Lacks conserved residue(s) required for the propagation of feature annotation.</text>
</comment>
<dbReference type="GO" id="GO:0004477">
    <property type="term" value="F:methenyltetrahydrofolate cyclohydrolase activity"/>
    <property type="evidence" value="ECO:0007669"/>
    <property type="project" value="UniProtKB-UniRule"/>
</dbReference>
<dbReference type="FunFam" id="3.40.50.720:FF:000094">
    <property type="entry name" value="Bifunctional protein FolD"/>
    <property type="match status" value="1"/>
</dbReference>
<evidence type="ECO:0000256" key="8">
    <source>
        <dbReference type="ARBA" id="ARBA00023002"/>
    </source>
</evidence>
<evidence type="ECO:0000256" key="1">
    <source>
        <dbReference type="ARBA" id="ARBA00004777"/>
    </source>
</evidence>
<dbReference type="SUPFAM" id="SSF51735">
    <property type="entry name" value="NAD(P)-binding Rossmann-fold domains"/>
    <property type="match status" value="1"/>
</dbReference>
<evidence type="ECO:0000256" key="12">
    <source>
        <dbReference type="HAMAP-Rule" id="MF_01576"/>
    </source>
</evidence>
<evidence type="ECO:0000256" key="7">
    <source>
        <dbReference type="ARBA" id="ARBA00022857"/>
    </source>
</evidence>
<evidence type="ECO:0000259" key="14">
    <source>
        <dbReference type="Pfam" id="PF02882"/>
    </source>
</evidence>
<reference evidence="15" key="1">
    <citation type="submission" date="2018-12" db="EMBL/GenBank/DDBJ databases">
        <title>Novel natural products biosynthetic potential of the class Ktedonobacteria.</title>
        <authorList>
            <person name="Zheng Y."/>
            <person name="Saitou A."/>
            <person name="Wang C.M."/>
            <person name="Toyoda A."/>
            <person name="Minakuchi Y."/>
            <person name="Sekiguchi Y."/>
            <person name="Ueda K."/>
            <person name="Takano H."/>
            <person name="Sakai Y."/>
            <person name="Yokota A."/>
            <person name="Yabe S."/>
        </authorList>
    </citation>
    <scope>NUCLEOTIDE SEQUENCE</scope>
    <source>
        <strain evidence="15">A3-2</strain>
    </source>
</reference>
<dbReference type="PANTHER" id="PTHR48099:SF5">
    <property type="entry name" value="C-1-TETRAHYDROFOLATE SYNTHASE, CYTOPLASMIC"/>
    <property type="match status" value="1"/>
</dbReference>
<dbReference type="GO" id="GO:0004488">
    <property type="term" value="F:methylenetetrahydrofolate dehydrogenase (NADP+) activity"/>
    <property type="evidence" value="ECO:0007669"/>
    <property type="project" value="UniProtKB-UniRule"/>
</dbReference>
<evidence type="ECO:0000256" key="4">
    <source>
        <dbReference type="ARBA" id="ARBA00022605"/>
    </source>
</evidence>
<keyword evidence="6 12" id="KW-0378">Hydrolase</keyword>
<comment type="catalytic activity">
    <reaction evidence="12">
        <text>(6R)-5,10-methenyltetrahydrofolate + H2O = (6R)-10-formyltetrahydrofolate + H(+)</text>
        <dbReference type="Rhea" id="RHEA:23700"/>
        <dbReference type="ChEBI" id="CHEBI:15377"/>
        <dbReference type="ChEBI" id="CHEBI:15378"/>
        <dbReference type="ChEBI" id="CHEBI:57455"/>
        <dbReference type="ChEBI" id="CHEBI:195366"/>
        <dbReference type="EC" id="3.5.4.9"/>
    </reaction>
</comment>
<comment type="function">
    <text evidence="12">Catalyzes the oxidation of 5,10-methylenetetrahydrofolate to 5,10-methenyltetrahydrofolate and then the hydrolysis of 5,10-methenyltetrahydrofolate to 10-formyltetrahydrofolate.</text>
</comment>
<keyword evidence="4 12" id="KW-0028">Amino-acid biosynthesis</keyword>
<feature type="domain" description="Tetrahydrofolate dehydrogenase/cyclohydrolase catalytic" evidence="13">
    <location>
        <begin position="6"/>
        <end position="121"/>
    </location>
</feature>
<keyword evidence="3 12" id="KW-0554">One-carbon metabolism</keyword>
<organism evidence="15">
    <name type="scientific">Thermogemmatispora argillosa</name>
    <dbReference type="NCBI Taxonomy" id="2045280"/>
    <lineage>
        <taxon>Bacteria</taxon>
        <taxon>Bacillati</taxon>
        <taxon>Chloroflexota</taxon>
        <taxon>Ktedonobacteria</taxon>
        <taxon>Thermogemmatisporales</taxon>
        <taxon>Thermogemmatisporaceae</taxon>
        <taxon>Thermogemmatispora</taxon>
    </lineage>
</organism>
<dbReference type="EC" id="1.5.1.5" evidence="12"/>
<dbReference type="AlphaFoldDB" id="A0A455T1T3"/>
<comment type="catalytic activity">
    <reaction evidence="12">
        <text>(6R)-5,10-methylene-5,6,7,8-tetrahydrofolate + NADP(+) = (6R)-5,10-methenyltetrahydrofolate + NADPH</text>
        <dbReference type="Rhea" id="RHEA:22812"/>
        <dbReference type="ChEBI" id="CHEBI:15636"/>
        <dbReference type="ChEBI" id="CHEBI:57455"/>
        <dbReference type="ChEBI" id="CHEBI:57783"/>
        <dbReference type="ChEBI" id="CHEBI:58349"/>
        <dbReference type="EC" id="1.5.1.5"/>
    </reaction>
</comment>
<keyword evidence="7 12" id="KW-0521">NADP</keyword>
<keyword evidence="10 12" id="KW-0486">Methionine biosynthesis</keyword>
<dbReference type="EC" id="3.5.4.9" evidence="12"/>
<evidence type="ECO:0000256" key="5">
    <source>
        <dbReference type="ARBA" id="ARBA00022755"/>
    </source>
</evidence>
<evidence type="ECO:0000256" key="10">
    <source>
        <dbReference type="ARBA" id="ARBA00023167"/>
    </source>
</evidence>
<dbReference type="GO" id="GO:0035999">
    <property type="term" value="P:tetrahydrofolate interconversion"/>
    <property type="evidence" value="ECO:0007669"/>
    <property type="project" value="UniProtKB-UniRule"/>
</dbReference>
<dbReference type="GO" id="GO:0009086">
    <property type="term" value="P:methionine biosynthetic process"/>
    <property type="evidence" value="ECO:0007669"/>
    <property type="project" value="UniProtKB-KW"/>
</dbReference>
<keyword evidence="5 12" id="KW-0658">Purine biosynthesis</keyword>